<dbReference type="InterPro" id="IPR013762">
    <property type="entry name" value="Integrase-like_cat_sf"/>
</dbReference>
<evidence type="ECO:0000313" key="3">
    <source>
        <dbReference type="Proteomes" id="UP001180551"/>
    </source>
</evidence>
<protein>
    <recommendedName>
        <fullName evidence="4">Tyr recombinase domain-containing protein</fullName>
    </recommendedName>
</protein>
<sequence>MSGEEFERCRSGQALRVYVTEVAAGRRRNLTHEEEAAFWSWATVEVLRHTGIRIEEMLELTHHSFIAYTLPATGEVVPMLQVAPSKTDAERLLLVSPELTEVLTAVIFRVRAGNAALPLVSAYDMFEQTWSPPMPFLFQRRYGTEDRPLTRS</sequence>
<dbReference type="Proteomes" id="UP001180551">
    <property type="component" value="Unassembled WGS sequence"/>
</dbReference>
<keyword evidence="1" id="KW-0233">DNA recombination</keyword>
<accession>A0ABU2T8G4</accession>
<keyword evidence="3" id="KW-1185">Reference proteome</keyword>
<comment type="caution">
    <text evidence="2">The sequence shown here is derived from an EMBL/GenBank/DDBJ whole genome shotgun (WGS) entry which is preliminary data.</text>
</comment>
<gene>
    <name evidence="2" type="ORF">RM550_15865</name>
</gene>
<proteinExistence type="predicted"/>
<name>A0ABU2T8G4_9ACTN</name>
<evidence type="ECO:0000313" key="2">
    <source>
        <dbReference type="EMBL" id="MDT0457199.1"/>
    </source>
</evidence>
<evidence type="ECO:0008006" key="4">
    <source>
        <dbReference type="Google" id="ProtNLM"/>
    </source>
</evidence>
<organism evidence="2 3">
    <name type="scientific">Streptomyces mooreae</name>
    <dbReference type="NCBI Taxonomy" id="3075523"/>
    <lineage>
        <taxon>Bacteria</taxon>
        <taxon>Bacillati</taxon>
        <taxon>Actinomycetota</taxon>
        <taxon>Actinomycetes</taxon>
        <taxon>Kitasatosporales</taxon>
        <taxon>Streptomycetaceae</taxon>
        <taxon>Streptomyces</taxon>
    </lineage>
</organism>
<dbReference type="SUPFAM" id="SSF56349">
    <property type="entry name" value="DNA breaking-rejoining enzymes"/>
    <property type="match status" value="1"/>
</dbReference>
<dbReference type="EMBL" id="JAVRFE010000018">
    <property type="protein sequence ID" value="MDT0457199.1"/>
    <property type="molecule type" value="Genomic_DNA"/>
</dbReference>
<dbReference type="Gene3D" id="1.10.443.10">
    <property type="entry name" value="Intergrase catalytic core"/>
    <property type="match status" value="1"/>
</dbReference>
<evidence type="ECO:0000256" key="1">
    <source>
        <dbReference type="ARBA" id="ARBA00023172"/>
    </source>
</evidence>
<dbReference type="RefSeq" id="WP_311624346.1">
    <property type="nucleotide sequence ID" value="NZ_JAVRFE010000018.1"/>
</dbReference>
<dbReference type="InterPro" id="IPR011010">
    <property type="entry name" value="DNA_brk_join_enz"/>
</dbReference>
<reference evidence="2" key="1">
    <citation type="submission" date="2024-05" db="EMBL/GenBank/DDBJ databases">
        <title>30 novel species of actinomycetes from the DSMZ collection.</title>
        <authorList>
            <person name="Nouioui I."/>
        </authorList>
    </citation>
    <scope>NUCLEOTIDE SEQUENCE</scope>
    <source>
        <strain evidence="2">DSM 41527</strain>
    </source>
</reference>